<dbReference type="Proteomes" id="UP001162483">
    <property type="component" value="Unassembled WGS sequence"/>
</dbReference>
<reference evidence="1" key="1">
    <citation type="submission" date="2023-05" db="EMBL/GenBank/DDBJ databases">
        <authorList>
            <person name="Stuckert A."/>
        </authorList>
    </citation>
    <scope>NUCLEOTIDE SEQUENCE</scope>
</reference>
<sequence length="17" mass="1838">MQQETTNNCLSCPGTPN</sequence>
<name>A0ABN9G072_9NEOB</name>
<proteinExistence type="predicted"/>
<gene>
    <name evidence="1" type="ORF">SPARVUS_LOCUS13179686</name>
</gene>
<organism evidence="1 2">
    <name type="scientific">Staurois parvus</name>
    <dbReference type="NCBI Taxonomy" id="386267"/>
    <lineage>
        <taxon>Eukaryota</taxon>
        <taxon>Metazoa</taxon>
        <taxon>Chordata</taxon>
        <taxon>Craniata</taxon>
        <taxon>Vertebrata</taxon>
        <taxon>Euteleostomi</taxon>
        <taxon>Amphibia</taxon>
        <taxon>Batrachia</taxon>
        <taxon>Anura</taxon>
        <taxon>Neobatrachia</taxon>
        <taxon>Ranoidea</taxon>
        <taxon>Ranidae</taxon>
        <taxon>Staurois</taxon>
    </lineage>
</organism>
<keyword evidence="2" id="KW-1185">Reference proteome</keyword>
<evidence type="ECO:0000313" key="1">
    <source>
        <dbReference type="EMBL" id="CAI9602771.1"/>
    </source>
</evidence>
<dbReference type="EMBL" id="CATNWA010017733">
    <property type="protein sequence ID" value="CAI9602771.1"/>
    <property type="molecule type" value="Genomic_DNA"/>
</dbReference>
<protein>
    <submittedName>
        <fullName evidence="1">Uncharacterized protein</fullName>
    </submittedName>
</protein>
<evidence type="ECO:0000313" key="2">
    <source>
        <dbReference type="Proteomes" id="UP001162483"/>
    </source>
</evidence>
<accession>A0ABN9G072</accession>
<comment type="caution">
    <text evidence="1">The sequence shown here is derived from an EMBL/GenBank/DDBJ whole genome shotgun (WGS) entry which is preliminary data.</text>
</comment>